<evidence type="ECO:0000313" key="6">
    <source>
        <dbReference type="Proteomes" id="UP000095280"/>
    </source>
</evidence>
<dbReference type="AlphaFoldDB" id="A0A1I8HA68"/>
<reference evidence="7 8" key="1">
    <citation type="submission" date="2016-11" db="UniProtKB">
        <authorList>
            <consortium name="WormBaseParasite"/>
        </authorList>
    </citation>
    <scope>IDENTIFICATION</scope>
</reference>
<keyword evidence="4" id="KW-0732">Signal</keyword>
<dbReference type="PANTHER" id="PTHR12302:SF3">
    <property type="entry name" value="SERINE_THREONINE-PROTEIN KINASE 31"/>
    <property type="match status" value="1"/>
</dbReference>
<sequence length="183" mass="20596">MQRISFSFAMATVILLMACCYGIAMAARNNRNCDNIRADDENGESVICGRVTFVNDGDTLRLSPDGRRNSASLRIRLLEIDAPELNQRHGAEARDALRYMAPTGSRVCILIDNEDIYGRLLGRVCRGGADLNLRLLEDGHVWCYRGRCRSAYRTAELQARSSRRGLWSDPTAQAPWLFRKQKG</sequence>
<dbReference type="PROSITE" id="PS51257">
    <property type="entry name" value="PROKAR_LIPOPROTEIN"/>
    <property type="match status" value="1"/>
</dbReference>
<feature type="signal peptide" evidence="4">
    <location>
        <begin position="1"/>
        <end position="26"/>
    </location>
</feature>
<evidence type="ECO:0000256" key="1">
    <source>
        <dbReference type="ARBA" id="ARBA00022722"/>
    </source>
</evidence>
<dbReference type="InterPro" id="IPR035437">
    <property type="entry name" value="SNase_OB-fold_sf"/>
</dbReference>
<dbReference type="WBParaSite" id="maker-uti_cns_0005049-snap-gene-0.3-mRNA-1">
    <property type="protein sequence ID" value="maker-uti_cns_0005049-snap-gene-0.3-mRNA-1"/>
    <property type="gene ID" value="maker-uti_cns_0005049-snap-gene-0.3"/>
</dbReference>
<dbReference type="WBParaSite" id="maker-uti_cns_0009865-snap-gene-0.7-mRNA-1">
    <property type="protein sequence ID" value="maker-uti_cns_0009865-snap-gene-0.7-mRNA-1"/>
    <property type="gene ID" value="maker-uti_cns_0009865-snap-gene-0.7"/>
</dbReference>
<name>A0A1I8HA68_9PLAT</name>
<feature type="chain" id="PRO_5011395007" evidence="4">
    <location>
        <begin position="27"/>
        <end position="183"/>
    </location>
</feature>
<dbReference type="SUPFAM" id="SSF50199">
    <property type="entry name" value="Staphylococcal nuclease"/>
    <property type="match status" value="1"/>
</dbReference>
<dbReference type="Pfam" id="PF00565">
    <property type="entry name" value="SNase"/>
    <property type="match status" value="1"/>
</dbReference>
<dbReference type="PROSITE" id="PS50830">
    <property type="entry name" value="TNASE_3"/>
    <property type="match status" value="1"/>
</dbReference>
<dbReference type="OrthoDB" id="430293at2759"/>
<evidence type="ECO:0000313" key="7">
    <source>
        <dbReference type="WBParaSite" id="maker-uti_cns_0002007-snap-gene-1.6-mRNA-1"/>
    </source>
</evidence>
<dbReference type="GO" id="GO:0004519">
    <property type="term" value="F:endonuclease activity"/>
    <property type="evidence" value="ECO:0007669"/>
    <property type="project" value="UniProtKB-KW"/>
</dbReference>
<keyword evidence="1" id="KW-0540">Nuclease</keyword>
<protein>
    <submittedName>
        <fullName evidence="7 8">TNase-like domain-containing protein</fullName>
    </submittedName>
</protein>
<dbReference type="PANTHER" id="PTHR12302">
    <property type="entry name" value="EBNA2 BINDING PROTEIN P100"/>
    <property type="match status" value="1"/>
</dbReference>
<feature type="domain" description="TNase-like" evidence="5">
    <location>
        <begin position="45"/>
        <end position="169"/>
    </location>
</feature>
<dbReference type="WBParaSite" id="maker-uti_cns_0048242-snap-gene-0.23-mRNA-1">
    <property type="protein sequence ID" value="maker-uti_cns_0048242-snap-gene-0.23-mRNA-1"/>
    <property type="gene ID" value="maker-uti_cns_0048242-snap-gene-0.23"/>
</dbReference>
<dbReference type="Gene3D" id="2.40.50.90">
    <property type="match status" value="1"/>
</dbReference>
<keyword evidence="6" id="KW-1185">Reference proteome</keyword>
<evidence type="ECO:0000313" key="8">
    <source>
        <dbReference type="WBParaSite" id="maker-uti_cns_0005049-snap-gene-0.3-mRNA-1"/>
    </source>
</evidence>
<evidence type="ECO:0000256" key="2">
    <source>
        <dbReference type="ARBA" id="ARBA00022759"/>
    </source>
</evidence>
<dbReference type="Proteomes" id="UP000095280">
    <property type="component" value="Unplaced"/>
</dbReference>
<evidence type="ECO:0000256" key="3">
    <source>
        <dbReference type="ARBA" id="ARBA00022801"/>
    </source>
</evidence>
<dbReference type="SMART" id="SM00318">
    <property type="entry name" value="SNc"/>
    <property type="match status" value="1"/>
</dbReference>
<evidence type="ECO:0000259" key="5">
    <source>
        <dbReference type="PROSITE" id="PS50830"/>
    </source>
</evidence>
<dbReference type="WBParaSite" id="maker-uti_cns_0002007-snap-gene-1.6-mRNA-1">
    <property type="protein sequence ID" value="maker-uti_cns_0002007-snap-gene-1.6-mRNA-1"/>
    <property type="gene ID" value="maker-uti_cns_0002007-snap-gene-1.6"/>
</dbReference>
<proteinExistence type="predicted"/>
<dbReference type="GO" id="GO:0016787">
    <property type="term" value="F:hydrolase activity"/>
    <property type="evidence" value="ECO:0007669"/>
    <property type="project" value="UniProtKB-KW"/>
</dbReference>
<dbReference type="InterPro" id="IPR016071">
    <property type="entry name" value="Staphylococal_nuclease_OB-fold"/>
</dbReference>
<evidence type="ECO:0000256" key="4">
    <source>
        <dbReference type="SAM" id="SignalP"/>
    </source>
</evidence>
<accession>A0A1I8HA68</accession>
<keyword evidence="3" id="KW-0378">Hydrolase</keyword>
<organism evidence="6 8">
    <name type="scientific">Macrostomum lignano</name>
    <dbReference type="NCBI Taxonomy" id="282301"/>
    <lineage>
        <taxon>Eukaryota</taxon>
        <taxon>Metazoa</taxon>
        <taxon>Spiralia</taxon>
        <taxon>Lophotrochozoa</taxon>
        <taxon>Platyhelminthes</taxon>
        <taxon>Rhabditophora</taxon>
        <taxon>Macrostomorpha</taxon>
        <taxon>Macrostomida</taxon>
        <taxon>Macrostomidae</taxon>
        <taxon>Macrostomum</taxon>
    </lineage>
</organism>
<keyword evidence="2" id="KW-0255">Endonuclease</keyword>